<dbReference type="InterPro" id="IPR000719">
    <property type="entry name" value="Prot_kinase_dom"/>
</dbReference>
<keyword evidence="8" id="KW-0067">ATP-binding</keyword>
<dbReference type="GO" id="GO:0005524">
    <property type="term" value="F:ATP binding"/>
    <property type="evidence" value="ECO:0007669"/>
    <property type="project" value="UniProtKB-KW"/>
</dbReference>
<comment type="similarity">
    <text evidence="1">Belongs to the protein kinase superfamily. STE Ser/Thr protein kinase family. STE20 subfamily.</text>
</comment>
<evidence type="ECO:0000313" key="16">
    <source>
        <dbReference type="Proteomes" id="UP001304895"/>
    </source>
</evidence>
<dbReference type="PROSITE" id="PS50108">
    <property type="entry name" value="CRIB"/>
    <property type="match status" value="1"/>
</dbReference>
<dbReference type="InterPro" id="IPR008271">
    <property type="entry name" value="Ser/Thr_kinase_AS"/>
</dbReference>
<evidence type="ECO:0000259" key="12">
    <source>
        <dbReference type="PROSITE" id="PS50003"/>
    </source>
</evidence>
<accession>A0AAN6UMA4</accession>
<feature type="compositionally biased region" description="Polar residues" evidence="11">
    <location>
        <begin position="1"/>
        <end position="14"/>
    </location>
</feature>
<evidence type="ECO:0000256" key="3">
    <source>
        <dbReference type="ARBA" id="ARBA00022507"/>
    </source>
</evidence>
<dbReference type="FunFam" id="1.10.510.10:FF:000139">
    <property type="entry name" value="Non-specific serine/threonine protein kinase"/>
    <property type="match status" value="1"/>
</dbReference>
<feature type="compositionally biased region" description="Low complexity" evidence="11">
    <location>
        <begin position="416"/>
        <end position="427"/>
    </location>
</feature>
<feature type="region of interest" description="Disordered" evidence="11">
    <location>
        <begin position="1"/>
        <end position="29"/>
    </location>
</feature>
<keyword evidence="7" id="KW-0418">Kinase</keyword>
<evidence type="ECO:0000256" key="10">
    <source>
        <dbReference type="ARBA" id="ARBA00048679"/>
    </source>
</evidence>
<dbReference type="PANTHER" id="PTHR45832:SF22">
    <property type="entry name" value="SERINE_THREONINE-PROTEIN KINASE SAMKA-RELATED"/>
    <property type="match status" value="1"/>
</dbReference>
<dbReference type="CDD" id="cd01093">
    <property type="entry name" value="CRIB_PAK_like"/>
    <property type="match status" value="1"/>
</dbReference>
<dbReference type="Proteomes" id="UP001304895">
    <property type="component" value="Unassembled WGS sequence"/>
</dbReference>
<evidence type="ECO:0000256" key="2">
    <source>
        <dbReference type="ARBA" id="ARBA00012513"/>
    </source>
</evidence>
<dbReference type="Pfam" id="PF00786">
    <property type="entry name" value="PBD"/>
    <property type="match status" value="1"/>
</dbReference>
<dbReference type="FunFam" id="3.90.810.10:FF:000005">
    <property type="entry name" value="Non-specific serine/threonine protein kinase"/>
    <property type="match status" value="1"/>
</dbReference>
<dbReference type="InterPro" id="IPR011009">
    <property type="entry name" value="Kinase-like_dom_sf"/>
</dbReference>
<dbReference type="GO" id="GO:0004674">
    <property type="term" value="F:protein serine/threonine kinase activity"/>
    <property type="evidence" value="ECO:0007669"/>
    <property type="project" value="UniProtKB-KW"/>
</dbReference>
<dbReference type="Pfam" id="PF00169">
    <property type="entry name" value="PH"/>
    <property type="match status" value="1"/>
</dbReference>
<dbReference type="PROSITE" id="PS50011">
    <property type="entry name" value="PROTEIN_KINASE_DOM"/>
    <property type="match status" value="1"/>
</dbReference>
<feature type="region of interest" description="Disordered" evidence="11">
    <location>
        <begin position="263"/>
        <end position="504"/>
    </location>
</feature>
<dbReference type="EC" id="2.7.11.1" evidence="2"/>
<evidence type="ECO:0000256" key="6">
    <source>
        <dbReference type="ARBA" id="ARBA00022741"/>
    </source>
</evidence>
<comment type="catalytic activity">
    <reaction evidence="9">
        <text>L-threonyl-[protein] + ATP = O-phospho-L-threonyl-[protein] + ADP + H(+)</text>
        <dbReference type="Rhea" id="RHEA:46608"/>
        <dbReference type="Rhea" id="RHEA-COMP:11060"/>
        <dbReference type="Rhea" id="RHEA-COMP:11605"/>
        <dbReference type="ChEBI" id="CHEBI:15378"/>
        <dbReference type="ChEBI" id="CHEBI:30013"/>
        <dbReference type="ChEBI" id="CHEBI:30616"/>
        <dbReference type="ChEBI" id="CHEBI:61977"/>
        <dbReference type="ChEBI" id="CHEBI:456216"/>
        <dbReference type="EC" id="2.7.11.1"/>
    </reaction>
</comment>
<feature type="compositionally biased region" description="Low complexity" evidence="11">
    <location>
        <begin position="435"/>
        <end position="455"/>
    </location>
</feature>
<feature type="compositionally biased region" description="Basic and acidic residues" evidence="11">
    <location>
        <begin position="348"/>
        <end position="374"/>
    </location>
</feature>
<name>A0AAN6UMA4_9PEZI</name>
<evidence type="ECO:0000256" key="7">
    <source>
        <dbReference type="ARBA" id="ARBA00022777"/>
    </source>
</evidence>
<keyword evidence="3" id="KW-0589">Pheromone response</keyword>
<dbReference type="SUPFAM" id="SSF56112">
    <property type="entry name" value="Protein kinase-like (PK-like)"/>
    <property type="match status" value="1"/>
</dbReference>
<dbReference type="Gene3D" id="1.10.510.10">
    <property type="entry name" value="Transferase(Phosphotransferase) domain 1"/>
    <property type="match status" value="1"/>
</dbReference>
<evidence type="ECO:0000313" key="15">
    <source>
        <dbReference type="EMBL" id="KAK4135379.1"/>
    </source>
</evidence>
<keyword evidence="5" id="KW-0808">Transferase</keyword>
<dbReference type="Gene3D" id="3.90.810.10">
    <property type="entry name" value="CRIB domain"/>
    <property type="match status" value="1"/>
</dbReference>
<feature type="domain" description="CRIB" evidence="14">
    <location>
        <begin position="192"/>
        <end position="205"/>
    </location>
</feature>
<keyword evidence="6" id="KW-0547">Nucleotide-binding</keyword>
<evidence type="ECO:0000259" key="14">
    <source>
        <dbReference type="PROSITE" id="PS50108"/>
    </source>
</evidence>
<evidence type="ECO:0000256" key="1">
    <source>
        <dbReference type="ARBA" id="ARBA00008874"/>
    </source>
</evidence>
<keyword evidence="16" id="KW-1185">Reference proteome</keyword>
<evidence type="ECO:0000256" key="11">
    <source>
        <dbReference type="SAM" id="MobiDB-lite"/>
    </source>
</evidence>
<evidence type="ECO:0000256" key="5">
    <source>
        <dbReference type="ARBA" id="ARBA00022679"/>
    </source>
</evidence>
<gene>
    <name evidence="15" type="ORF">BT67DRAFT_274171</name>
</gene>
<dbReference type="GO" id="GO:0019236">
    <property type="term" value="P:response to pheromone"/>
    <property type="evidence" value="ECO:0007669"/>
    <property type="project" value="UniProtKB-KW"/>
</dbReference>
<dbReference type="InterPro" id="IPR051931">
    <property type="entry name" value="PAK3-like"/>
</dbReference>
<dbReference type="InterPro" id="IPR033923">
    <property type="entry name" value="PAK_BD"/>
</dbReference>
<reference evidence="15" key="2">
    <citation type="submission" date="2023-05" db="EMBL/GenBank/DDBJ databases">
        <authorList>
            <consortium name="Lawrence Berkeley National Laboratory"/>
            <person name="Steindorff A."/>
            <person name="Hensen N."/>
            <person name="Bonometti L."/>
            <person name="Westerberg I."/>
            <person name="Brannstrom I.O."/>
            <person name="Guillou S."/>
            <person name="Cros-Aarteil S."/>
            <person name="Calhoun S."/>
            <person name="Haridas S."/>
            <person name="Kuo A."/>
            <person name="Mondo S."/>
            <person name="Pangilinan J."/>
            <person name="Riley R."/>
            <person name="Labutti K."/>
            <person name="Andreopoulos B."/>
            <person name="Lipzen A."/>
            <person name="Chen C."/>
            <person name="Yanf M."/>
            <person name="Daum C."/>
            <person name="Ng V."/>
            <person name="Clum A."/>
            <person name="Ohm R."/>
            <person name="Martin F."/>
            <person name="Silar P."/>
            <person name="Natvig D."/>
            <person name="Lalanne C."/>
            <person name="Gautier V."/>
            <person name="Ament-Velasquez S.L."/>
            <person name="Kruys A."/>
            <person name="Hutchinson M.I."/>
            <person name="Powell A.J."/>
            <person name="Barry K."/>
            <person name="Miller A.N."/>
            <person name="Grigoriev I.V."/>
            <person name="Debuchy R."/>
            <person name="Gladieux P."/>
            <person name="Thoren M.H."/>
            <person name="Johannesson H."/>
        </authorList>
    </citation>
    <scope>NUCLEOTIDE SEQUENCE</scope>
    <source>
        <strain evidence="15">CBS 123565</strain>
    </source>
</reference>
<dbReference type="Gene3D" id="3.30.200.20">
    <property type="entry name" value="Phosphorylase Kinase, domain 1"/>
    <property type="match status" value="1"/>
</dbReference>
<feature type="domain" description="PH" evidence="12">
    <location>
        <begin position="79"/>
        <end position="189"/>
    </location>
</feature>
<keyword evidence="4" id="KW-0723">Serine/threonine-protein kinase</keyword>
<dbReference type="InterPro" id="IPR011993">
    <property type="entry name" value="PH-like_dom_sf"/>
</dbReference>
<evidence type="ECO:0000256" key="9">
    <source>
        <dbReference type="ARBA" id="ARBA00047899"/>
    </source>
</evidence>
<dbReference type="SMART" id="SM00285">
    <property type="entry name" value="PBD"/>
    <property type="match status" value="1"/>
</dbReference>
<dbReference type="InterPro" id="IPR001849">
    <property type="entry name" value="PH_domain"/>
</dbReference>
<feature type="domain" description="Protein kinase" evidence="13">
    <location>
        <begin position="558"/>
        <end position="827"/>
    </location>
</feature>
<dbReference type="AlphaFoldDB" id="A0AAN6UMA4"/>
<dbReference type="PROSITE" id="PS50003">
    <property type="entry name" value="PH_DOMAIN"/>
    <property type="match status" value="1"/>
</dbReference>
<protein>
    <recommendedName>
        <fullName evidence="2">non-specific serine/threonine protein kinase</fullName>
        <ecNumber evidence="2">2.7.11.1</ecNumber>
    </recommendedName>
</protein>
<feature type="compositionally biased region" description="Low complexity" evidence="11">
    <location>
        <begin position="324"/>
        <end position="339"/>
    </location>
</feature>
<feature type="compositionally biased region" description="Polar residues" evidence="11">
    <location>
        <begin position="300"/>
        <end position="313"/>
    </location>
</feature>
<dbReference type="CDD" id="cd06614">
    <property type="entry name" value="STKc_PAK"/>
    <property type="match status" value="1"/>
</dbReference>
<dbReference type="PROSITE" id="PS00108">
    <property type="entry name" value="PROTEIN_KINASE_ST"/>
    <property type="match status" value="1"/>
</dbReference>
<dbReference type="EMBL" id="MU853406">
    <property type="protein sequence ID" value="KAK4135379.1"/>
    <property type="molecule type" value="Genomic_DNA"/>
</dbReference>
<evidence type="ECO:0000256" key="8">
    <source>
        <dbReference type="ARBA" id="ARBA00022840"/>
    </source>
</evidence>
<sequence length="847" mass="92928">MSMHNSNVYSSGQFMNPGPAPRPPTDKPRLGIMPNVNLANSMSSMTIASPVSSTYSGSTIALPISRQGSNSFDGSGGLAIIKQGTVGMPSKNPFQQWKSRYLILRKDILDFHKNENGKLLYKIQLADVVSVDRVPDDNGDPVFEIKRHLNNAYTGPPGDDDDGVRSLRICVKTDDDLYEWIDCIYARCPGGVSNPSNFSHAVHVGFNPQTGQFTGLPEEWTRLLNSSAITQEDVEKNPQAVFEVLDFYSDMTKRAENADPYAAVAPIPTPSSGNPPNDQFGHSAGNSVAPPRQTKPIQRGPSSHTTSSPQQGAMMSPRPSPAEQMGHMGHMGQPQQMQGVSPNYISPERLRDGQRARELERQRAEKEEMARQELEAYNNSLPKTRVPLAQQEIGGGYSSPPSASDRFNPSRAAPKAPQAPSLRAQRPAPAPPANPVASSRPPLAQQSSSPSVPQALRTPRADQGNGPSGGTRYPNGMAARGPNGQHHMQQPSRLPAPVKPLNVAKPSNQDAIKTAEAALTAKPPPERKQDVRMSTMTENEVMLKLREVVSKDDPNKLYAKQKKIGQGASGSVYVAKRLVNAMVGMNARQGQLTRGSDRVAIKQMDLAHQPRKELIVNEILVMRENKHPNIVNYLDSFLMDNDKELWVVMEFMEGGALTDVIDNNPIITEEQISTICLETCQGLDHLHAQNIIHRDIKSDNVLLDARGNVKITDFGFCAKLTDTKSKRATMVGTPYWMAPEVVKQKEYGPKVDIWSLGIMAIEMIESEPPYLNEEPLKALYLIATNGTPRLKKPEKLSKELKAFLSVCLCVDVKSRASAQELLNHDFLRHGCPLASLAELLAFKRVAK</sequence>
<organism evidence="15 16">
    <name type="scientific">Trichocladium antarcticum</name>
    <dbReference type="NCBI Taxonomy" id="1450529"/>
    <lineage>
        <taxon>Eukaryota</taxon>
        <taxon>Fungi</taxon>
        <taxon>Dikarya</taxon>
        <taxon>Ascomycota</taxon>
        <taxon>Pezizomycotina</taxon>
        <taxon>Sordariomycetes</taxon>
        <taxon>Sordariomycetidae</taxon>
        <taxon>Sordariales</taxon>
        <taxon>Chaetomiaceae</taxon>
        <taxon>Trichocladium</taxon>
    </lineage>
</organism>
<dbReference type="SMART" id="SM00220">
    <property type="entry name" value="S_TKc"/>
    <property type="match status" value="1"/>
</dbReference>
<evidence type="ECO:0000256" key="4">
    <source>
        <dbReference type="ARBA" id="ARBA00022527"/>
    </source>
</evidence>
<dbReference type="PANTHER" id="PTHR45832">
    <property type="entry name" value="SERINE/THREONINE-PROTEIN KINASE SAMKA-RELATED-RELATED"/>
    <property type="match status" value="1"/>
</dbReference>
<comment type="catalytic activity">
    <reaction evidence="10">
        <text>L-seryl-[protein] + ATP = O-phospho-L-seryl-[protein] + ADP + H(+)</text>
        <dbReference type="Rhea" id="RHEA:17989"/>
        <dbReference type="Rhea" id="RHEA-COMP:9863"/>
        <dbReference type="Rhea" id="RHEA-COMP:11604"/>
        <dbReference type="ChEBI" id="CHEBI:15378"/>
        <dbReference type="ChEBI" id="CHEBI:29999"/>
        <dbReference type="ChEBI" id="CHEBI:30616"/>
        <dbReference type="ChEBI" id="CHEBI:83421"/>
        <dbReference type="ChEBI" id="CHEBI:456216"/>
        <dbReference type="EC" id="2.7.11.1"/>
    </reaction>
</comment>
<dbReference type="FunFam" id="3.30.200.20:FF:000705">
    <property type="entry name" value="Non-specific serine/threonine protein kinase"/>
    <property type="match status" value="1"/>
</dbReference>
<dbReference type="Gene3D" id="2.30.29.30">
    <property type="entry name" value="Pleckstrin-homology domain (PH domain)/Phosphotyrosine-binding domain (PTB)"/>
    <property type="match status" value="1"/>
</dbReference>
<dbReference type="InterPro" id="IPR000095">
    <property type="entry name" value="CRIB_dom"/>
</dbReference>
<dbReference type="InterPro" id="IPR036936">
    <property type="entry name" value="CRIB_dom_sf"/>
</dbReference>
<proteinExistence type="inferred from homology"/>
<dbReference type="SUPFAM" id="SSF50729">
    <property type="entry name" value="PH domain-like"/>
    <property type="match status" value="1"/>
</dbReference>
<dbReference type="Pfam" id="PF00069">
    <property type="entry name" value="Pkinase"/>
    <property type="match status" value="1"/>
</dbReference>
<evidence type="ECO:0000259" key="13">
    <source>
        <dbReference type="PROSITE" id="PS50011"/>
    </source>
</evidence>
<comment type="caution">
    <text evidence="15">The sequence shown here is derived from an EMBL/GenBank/DDBJ whole genome shotgun (WGS) entry which is preliminary data.</text>
</comment>
<dbReference type="SMART" id="SM00233">
    <property type="entry name" value="PH"/>
    <property type="match status" value="1"/>
</dbReference>
<reference evidence="15" key="1">
    <citation type="journal article" date="2023" name="Mol. Phylogenet. Evol.">
        <title>Genome-scale phylogeny and comparative genomics of the fungal order Sordariales.</title>
        <authorList>
            <person name="Hensen N."/>
            <person name="Bonometti L."/>
            <person name="Westerberg I."/>
            <person name="Brannstrom I.O."/>
            <person name="Guillou S."/>
            <person name="Cros-Aarteil S."/>
            <person name="Calhoun S."/>
            <person name="Haridas S."/>
            <person name="Kuo A."/>
            <person name="Mondo S."/>
            <person name="Pangilinan J."/>
            <person name="Riley R."/>
            <person name="LaButti K."/>
            <person name="Andreopoulos B."/>
            <person name="Lipzen A."/>
            <person name="Chen C."/>
            <person name="Yan M."/>
            <person name="Daum C."/>
            <person name="Ng V."/>
            <person name="Clum A."/>
            <person name="Steindorff A."/>
            <person name="Ohm R.A."/>
            <person name="Martin F."/>
            <person name="Silar P."/>
            <person name="Natvig D.O."/>
            <person name="Lalanne C."/>
            <person name="Gautier V."/>
            <person name="Ament-Velasquez S.L."/>
            <person name="Kruys A."/>
            <person name="Hutchinson M.I."/>
            <person name="Powell A.J."/>
            <person name="Barry K."/>
            <person name="Miller A.N."/>
            <person name="Grigoriev I.V."/>
            <person name="Debuchy R."/>
            <person name="Gladieux P."/>
            <person name="Hiltunen Thoren M."/>
            <person name="Johannesson H."/>
        </authorList>
    </citation>
    <scope>NUCLEOTIDE SEQUENCE</scope>
    <source>
        <strain evidence="15">CBS 123565</strain>
    </source>
</reference>